<protein>
    <submittedName>
        <fullName evidence="7">Acyl-CoA synthetase</fullName>
    </submittedName>
</protein>
<evidence type="ECO:0000256" key="2">
    <source>
        <dbReference type="ARBA" id="ARBA00022741"/>
    </source>
</evidence>
<dbReference type="GO" id="GO:0005524">
    <property type="term" value="F:ATP binding"/>
    <property type="evidence" value="ECO:0007669"/>
    <property type="project" value="UniProtKB-UniRule"/>
</dbReference>
<dbReference type="Gene3D" id="3.30.470.20">
    <property type="entry name" value="ATP-grasp fold, B domain"/>
    <property type="match status" value="1"/>
</dbReference>
<dbReference type="GO" id="GO:0046872">
    <property type="term" value="F:metal ion binding"/>
    <property type="evidence" value="ECO:0007669"/>
    <property type="project" value="InterPro"/>
</dbReference>
<evidence type="ECO:0000256" key="5">
    <source>
        <dbReference type="PROSITE-ProRule" id="PRU00409"/>
    </source>
</evidence>
<dbReference type="Gene3D" id="3.30.1490.20">
    <property type="entry name" value="ATP-grasp fold, A domain"/>
    <property type="match status" value="1"/>
</dbReference>
<dbReference type="PANTHER" id="PTHR43334:SF1">
    <property type="entry name" value="3-HYDROXYPROPIONATE--COA LIGASE [ADP-FORMING]"/>
    <property type="match status" value="1"/>
</dbReference>
<dbReference type="PANTHER" id="PTHR43334">
    <property type="entry name" value="ACETATE--COA LIGASE [ADP-FORMING]"/>
    <property type="match status" value="1"/>
</dbReference>
<evidence type="ECO:0000256" key="1">
    <source>
        <dbReference type="ARBA" id="ARBA00022598"/>
    </source>
</evidence>
<dbReference type="Gene3D" id="3.40.50.720">
    <property type="entry name" value="NAD(P)-binding Rossmann-like Domain"/>
    <property type="match status" value="1"/>
</dbReference>
<dbReference type="SMART" id="SM00881">
    <property type="entry name" value="CoA_binding"/>
    <property type="match status" value="1"/>
</dbReference>
<dbReference type="SUPFAM" id="SSF51735">
    <property type="entry name" value="NAD(P)-binding Rossmann-fold domains"/>
    <property type="match status" value="1"/>
</dbReference>
<dbReference type="InterPro" id="IPR011761">
    <property type="entry name" value="ATP-grasp"/>
</dbReference>
<evidence type="ECO:0000313" key="7">
    <source>
        <dbReference type="EMBL" id="PMP94952.1"/>
    </source>
</evidence>
<evidence type="ECO:0000313" key="8">
    <source>
        <dbReference type="Proteomes" id="UP000235619"/>
    </source>
</evidence>
<dbReference type="GO" id="GO:0043758">
    <property type="term" value="F:acetate-CoA ligase (ADP-forming) activity"/>
    <property type="evidence" value="ECO:0007669"/>
    <property type="project" value="InterPro"/>
</dbReference>
<dbReference type="Pfam" id="PF19045">
    <property type="entry name" value="Ligase_CoA_2"/>
    <property type="match status" value="1"/>
</dbReference>
<dbReference type="EMBL" id="PNJD01000364">
    <property type="protein sequence ID" value="PMP94952.1"/>
    <property type="molecule type" value="Genomic_DNA"/>
</dbReference>
<dbReference type="InterPro" id="IPR043938">
    <property type="entry name" value="Ligase_CoA_dom"/>
</dbReference>
<proteinExistence type="inferred from homology"/>
<dbReference type="InterPro" id="IPR003781">
    <property type="entry name" value="CoA-bd"/>
</dbReference>
<gene>
    <name evidence="7" type="ORF">C0169_05935</name>
</gene>
<dbReference type="InterPro" id="IPR014089">
    <property type="entry name" value="AcCoA-synth-alpha"/>
</dbReference>
<evidence type="ECO:0000256" key="4">
    <source>
        <dbReference type="ARBA" id="ARBA00060888"/>
    </source>
</evidence>
<comment type="caution">
    <text evidence="7">The sequence shown here is derived from an EMBL/GenBank/DDBJ whole genome shotgun (WGS) entry which is preliminary data.</text>
</comment>
<sequence>MLDFIFKPQSIAVIGASEDEKKIGHVVFKNLVNQGFRGKVYPVNPKRKEILGIKCYPSVREIPDKIDLAIVVIPAKGVPSIIKECAEAKVKGLVVITAGFREIGGEGIQLEHEVAELVKRYGIRMVGPNCLGVINTLNKMNATFASDLPPSGRVSFFSQSGALGVALIDWAIENDFGFSKFVSLGNKADLNETDFLEYFGKDPETDIILGYIEDIRDGRKFLEVAQKVSKIKPVIVIKAGTTEAGVRAASSHTGALAGFDRAFSEAFKKAGIIRVNTIQELFETAEIFKLKNFPKGNKLLVITNAGGPGIIAADTADKLGIKLDPMSKESIEAIIDKLPPTASLYNPVDIIGDATSERYKIVLEQAIKDELIDGICVILTPQAITDVENVAKEIIKANQISEKPIFACFIGGKKIREAVKSLKSQQIPCYSDPSTAITSYKKLIDFSIIKNKKEPEIPKIEIPLENKERVKLILEVLENAGVTSVGDENASEILSLYGFEFPKKALARTPEEAVEVAERIGYPVVLKVSSPQILHKTDVGGVKLNLKNAEEVYNGFIDITINVKRFMPNAYIKGVMVYEMVIGGKEVILGVSYDTTFGHMIMFGLGGIYVEILKDVSFRITPLTKEEAYEMIEEIKGSKILEGVRGEAPYDKENLVDKILRLSQLVMDFPIIKEIDINPYVVKHQGGIALDARMIIGRI</sequence>
<keyword evidence="3 5" id="KW-0067">ATP-binding</keyword>
<organism evidence="7 8">
    <name type="scientific">Thermodesulfobacterium geofontis</name>
    <dbReference type="NCBI Taxonomy" id="1295609"/>
    <lineage>
        <taxon>Bacteria</taxon>
        <taxon>Pseudomonadati</taxon>
        <taxon>Thermodesulfobacteriota</taxon>
        <taxon>Thermodesulfobacteria</taxon>
        <taxon>Thermodesulfobacteriales</taxon>
        <taxon>Thermodesulfobacteriaceae</taxon>
        <taxon>Thermodesulfobacterium</taxon>
    </lineage>
</organism>
<dbReference type="Pfam" id="PF13380">
    <property type="entry name" value="CoA_binding_2"/>
    <property type="match status" value="1"/>
</dbReference>
<dbReference type="Proteomes" id="UP000235619">
    <property type="component" value="Unassembled WGS sequence"/>
</dbReference>
<evidence type="ECO:0000256" key="3">
    <source>
        <dbReference type="ARBA" id="ARBA00022840"/>
    </source>
</evidence>
<dbReference type="SUPFAM" id="SSF56059">
    <property type="entry name" value="Glutathione synthetase ATP-binding domain-like"/>
    <property type="match status" value="1"/>
</dbReference>
<dbReference type="InterPro" id="IPR016102">
    <property type="entry name" value="Succinyl-CoA_synth-like"/>
</dbReference>
<dbReference type="Gene3D" id="3.40.50.261">
    <property type="entry name" value="Succinyl-CoA synthetase domains"/>
    <property type="match status" value="2"/>
</dbReference>
<accession>A0A2N7Q9I4</accession>
<dbReference type="Pfam" id="PF13549">
    <property type="entry name" value="ATP-grasp_5"/>
    <property type="match status" value="1"/>
</dbReference>
<dbReference type="InterPro" id="IPR036291">
    <property type="entry name" value="NAD(P)-bd_dom_sf"/>
</dbReference>
<dbReference type="InterPro" id="IPR051538">
    <property type="entry name" value="Acyl-CoA_Synth/Transferase"/>
</dbReference>
<name>A0A2N7Q9I4_9BACT</name>
<dbReference type="Pfam" id="PF13607">
    <property type="entry name" value="Succ_CoA_lig"/>
    <property type="match status" value="1"/>
</dbReference>
<dbReference type="AlphaFoldDB" id="A0A2N7Q9I4"/>
<dbReference type="PROSITE" id="PS50975">
    <property type="entry name" value="ATP_GRASP"/>
    <property type="match status" value="1"/>
</dbReference>
<evidence type="ECO:0000259" key="6">
    <source>
        <dbReference type="PROSITE" id="PS50975"/>
    </source>
</evidence>
<dbReference type="InterPro" id="IPR032875">
    <property type="entry name" value="Succ_CoA_lig_flav_dom"/>
</dbReference>
<reference evidence="7 8" key="1">
    <citation type="submission" date="2018-01" db="EMBL/GenBank/DDBJ databases">
        <title>Metagenomic assembled genomes from two thermal pools in the Uzon Caldera, Kamchatka, Russia.</title>
        <authorList>
            <person name="Wilkins L."/>
            <person name="Ettinger C."/>
        </authorList>
    </citation>
    <scope>NUCLEOTIDE SEQUENCE [LARGE SCALE GENOMIC DNA]</scope>
    <source>
        <strain evidence="7">ARK-04</strain>
    </source>
</reference>
<keyword evidence="1" id="KW-0436">Ligase</keyword>
<dbReference type="InterPro" id="IPR013815">
    <property type="entry name" value="ATP_grasp_subdomain_1"/>
</dbReference>
<feature type="domain" description="ATP-grasp" evidence="6">
    <location>
        <begin position="491"/>
        <end position="527"/>
    </location>
</feature>
<dbReference type="SUPFAM" id="SSF52210">
    <property type="entry name" value="Succinyl-CoA synthetase domains"/>
    <property type="match status" value="2"/>
</dbReference>
<dbReference type="NCBIfam" id="TIGR02717">
    <property type="entry name" value="AcCoA-syn-alpha"/>
    <property type="match status" value="1"/>
</dbReference>
<dbReference type="FunFam" id="3.30.1490.20:FF:000020">
    <property type="entry name" value="Protein lysine acetyltransferase"/>
    <property type="match status" value="1"/>
</dbReference>
<keyword evidence="2 5" id="KW-0547">Nucleotide-binding</keyword>
<comment type="similarity">
    <text evidence="4">In the N-terminal section; belongs to the acetate CoA ligase alpha subunit family.</text>
</comment>